<reference evidence="1 2" key="2">
    <citation type="journal article" date="2017" name="Front. Plant Sci.">
        <title>Gene Classification and Mining of Molecular Markers Useful in Red Clover (Trifolium pratense) Breeding.</title>
        <authorList>
            <person name="Istvanek J."/>
            <person name="Dluhosova J."/>
            <person name="Dluhos P."/>
            <person name="Patkova L."/>
            <person name="Nedelnik J."/>
            <person name="Repkova J."/>
        </authorList>
    </citation>
    <scope>NUCLEOTIDE SEQUENCE [LARGE SCALE GENOMIC DNA]</scope>
    <source>
        <strain evidence="2">cv. Tatra</strain>
        <tissue evidence="1">Young leaves</tissue>
    </source>
</reference>
<name>A0A2K3LTN8_TRIPR</name>
<dbReference type="Proteomes" id="UP000236291">
    <property type="component" value="Unassembled WGS sequence"/>
</dbReference>
<dbReference type="InterPro" id="IPR016142">
    <property type="entry name" value="Citrate_synth-like_lrg_a-sub"/>
</dbReference>
<dbReference type="Gene3D" id="1.10.580.10">
    <property type="entry name" value="Citrate Synthase, domain 1"/>
    <property type="match status" value="1"/>
</dbReference>
<accession>A0A2K3LTN8</accession>
<organism evidence="1 2">
    <name type="scientific">Trifolium pratense</name>
    <name type="common">Red clover</name>
    <dbReference type="NCBI Taxonomy" id="57577"/>
    <lineage>
        <taxon>Eukaryota</taxon>
        <taxon>Viridiplantae</taxon>
        <taxon>Streptophyta</taxon>
        <taxon>Embryophyta</taxon>
        <taxon>Tracheophyta</taxon>
        <taxon>Spermatophyta</taxon>
        <taxon>Magnoliopsida</taxon>
        <taxon>eudicotyledons</taxon>
        <taxon>Gunneridae</taxon>
        <taxon>Pentapetalae</taxon>
        <taxon>rosids</taxon>
        <taxon>fabids</taxon>
        <taxon>Fabales</taxon>
        <taxon>Fabaceae</taxon>
        <taxon>Papilionoideae</taxon>
        <taxon>50 kb inversion clade</taxon>
        <taxon>NPAAA clade</taxon>
        <taxon>Hologalegina</taxon>
        <taxon>IRL clade</taxon>
        <taxon>Trifolieae</taxon>
        <taxon>Trifolium</taxon>
    </lineage>
</organism>
<dbReference type="EMBL" id="ASHM01040837">
    <property type="protein sequence ID" value="PNX81896.1"/>
    <property type="molecule type" value="Genomic_DNA"/>
</dbReference>
<comment type="caution">
    <text evidence="1">The sequence shown here is derived from an EMBL/GenBank/DDBJ whole genome shotgun (WGS) entry which is preliminary data.</text>
</comment>
<evidence type="ECO:0000313" key="2">
    <source>
        <dbReference type="Proteomes" id="UP000236291"/>
    </source>
</evidence>
<feature type="non-terminal residue" evidence="1">
    <location>
        <position position="51"/>
    </location>
</feature>
<evidence type="ECO:0000313" key="1">
    <source>
        <dbReference type="EMBL" id="PNX81896.1"/>
    </source>
</evidence>
<dbReference type="SUPFAM" id="SSF48256">
    <property type="entry name" value="Citrate synthase"/>
    <property type="match status" value="1"/>
</dbReference>
<reference evidence="1 2" key="1">
    <citation type="journal article" date="2014" name="Am. J. Bot.">
        <title>Genome assembly and annotation for red clover (Trifolium pratense; Fabaceae).</title>
        <authorList>
            <person name="Istvanek J."/>
            <person name="Jaros M."/>
            <person name="Krenek A."/>
            <person name="Repkova J."/>
        </authorList>
    </citation>
    <scope>NUCLEOTIDE SEQUENCE [LARGE SCALE GENOMIC DNA]</scope>
    <source>
        <strain evidence="2">cv. Tatra</strain>
        <tissue evidence="1">Young leaves</tissue>
    </source>
</reference>
<gene>
    <name evidence="1" type="ORF">L195_g037921</name>
</gene>
<dbReference type="STRING" id="57577.A0A2K3LTN8"/>
<proteinExistence type="predicted"/>
<dbReference type="GO" id="GO:0046912">
    <property type="term" value="F:acyltransferase activity, acyl groups converted into alkyl on transfer"/>
    <property type="evidence" value="ECO:0007669"/>
    <property type="project" value="InterPro"/>
</dbReference>
<protein>
    <submittedName>
        <fullName evidence="1">Citrate synthase</fullName>
    </submittedName>
</protein>
<sequence>MMSHSLVHKLAMHGIRFRGMTIPDCQKALSGAFPGREILSEAILWLLLVGK</sequence>
<dbReference type="AlphaFoldDB" id="A0A2K3LTN8"/>
<dbReference type="InterPro" id="IPR036969">
    <property type="entry name" value="Citrate_synthase_sf"/>
</dbReference>